<dbReference type="Proteomes" id="UP000054304">
    <property type="component" value="Unassembled WGS sequence"/>
</dbReference>
<evidence type="ECO:0000256" key="1">
    <source>
        <dbReference type="SAM" id="MobiDB-lite"/>
    </source>
</evidence>
<accession>A0A0C7MWV1</accession>
<dbReference type="EMBL" id="LN736363">
    <property type="protein sequence ID" value="CEP62121.1"/>
    <property type="molecule type" value="Genomic_DNA"/>
</dbReference>
<evidence type="ECO:0000313" key="2">
    <source>
        <dbReference type="EMBL" id="CEP62121.1"/>
    </source>
</evidence>
<reference evidence="2 3" key="1">
    <citation type="submission" date="2014-12" db="EMBL/GenBank/DDBJ databases">
        <authorList>
            <person name="Neuveglise Cecile"/>
        </authorList>
    </citation>
    <scope>NUCLEOTIDE SEQUENCE [LARGE SCALE GENOMIC DNA]</scope>
    <source>
        <strain evidence="2 3">CBS 12615</strain>
    </source>
</reference>
<keyword evidence="3" id="KW-1185">Reference proteome</keyword>
<protein>
    <submittedName>
        <fullName evidence="2">LALA0S04e08306g1_1</fullName>
    </submittedName>
</protein>
<feature type="compositionally biased region" description="Basic and acidic residues" evidence="1">
    <location>
        <begin position="48"/>
        <end position="61"/>
    </location>
</feature>
<feature type="region of interest" description="Disordered" evidence="1">
    <location>
        <begin position="48"/>
        <end position="84"/>
    </location>
</feature>
<gene>
    <name evidence="2" type="ORF">LALA0_S04e08306g</name>
</gene>
<feature type="compositionally biased region" description="Polar residues" evidence="1">
    <location>
        <begin position="266"/>
        <end position="283"/>
    </location>
</feature>
<dbReference type="STRING" id="1245769.A0A0C7MWV1"/>
<sequence>MSQFDLQQAQNHERRNRIRNQSSNAKSKRSNTSNQMFEKLCKWSKYSKLRDSDRTNQESRKPVRSGSKPLRSGSSLRRVNSLSRRKDFTTRAEIQSHSQSGNFVFHRGFSLKRSKLPSLKGKHRNQAELASAMDYIDLRSMPRSDFTSARRFLYLKLKSPSFWQLLRLHPRFVFRTITADPNPMSGKVKSSYGATVPRKNSIRRVIPNAGRIRRANTYSGPYHQSSTHPKNKPLYDVWRDYLSHVISQRIELRLYLHDPISDVSASSEFATRSSKSTSLTTPSDEAYFPSHSSSSGATNDERSSFYENAMNDHMSLKTGSEVASVASAERNRSALQLRKAY</sequence>
<proteinExistence type="predicted"/>
<dbReference type="HOGENOM" id="CLU_814000_0_0_1"/>
<dbReference type="RefSeq" id="XP_022628351.1">
    <property type="nucleotide sequence ID" value="XM_022772936.1"/>
</dbReference>
<organism evidence="2 3">
    <name type="scientific">Lachancea lanzarotensis</name>
    <dbReference type="NCBI Taxonomy" id="1245769"/>
    <lineage>
        <taxon>Eukaryota</taxon>
        <taxon>Fungi</taxon>
        <taxon>Dikarya</taxon>
        <taxon>Ascomycota</taxon>
        <taxon>Saccharomycotina</taxon>
        <taxon>Saccharomycetes</taxon>
        <taxon>Saccharomycetales</taxon>
        <taxon>Saccharomycetaceae</taxon>
        <taxon>Lachancea</taxon>
    </lineage>
</organism>
<evidence type="ECO:0000313" key="3">
    <source>
        <dbReference type="Proteomes" id="UP000054304"/>
    </source>
</evidence>
<feature type="compositionally biased region" description="Polar residues" evidence="1">
    <location>
        <begin position="1"/>
        <end position="10"/>
    </location>
</feature>
<dbReference type="GeneID" id="34685574"/>
<feature type="compositionally biased region" description="Low complexity" evidence="1">
    <location>
        <begin position="70"/>
        <end position="82"/>
    </location>
</feature>
<dbReference type="AlphaFoldDB" id="A0A0C7MWV1"/>
<feature type="region of interest" description="Disordered" evidence="1">
    <location>
        <begin position="1"/>
        <end position="34"/>
    </location>
</feature>
<name>A0A0C7MWV1_9SACH</name>
<feature type="region of interest" description="Disordered" evidence="1">
    <location>
        <begin position="266"/>
        <end position="304"/>
    </location>
</feature>
<feature type="compositionally biased region" description="Polar residues" evidence="1">
    <location>
        <begin position="19"/>
        <end position="34"/>
    </location>
</feature>
<dbReference type="OrthoDB" id="4036037at2759"/>